<dbReference type="EMBL" id="WEFP01000001">
    <property type="protein sequence ID" value="KAB7576550.1"/>
    <property type="molecule type" value="Genomic_DNA"/>
</dbReference>
<dbReference type="Proteomes" id="UP000469871">
    <property type="component" value="Unassembled WGS sequence"/>
</dbReference>
<evidence type="ECO:0000313" key="2">
    <source>
        <dbReference type="EMBL" id="KAB7572783.1"/>
    </source>
</evidence>
<reference evidence="22 26" key="3">
    <citation type="submission" date="2017-02" db="EMBL/GenBank/DDBJ databases">
        <title>Clonality and virulence of isolates of VRE in Hematopoietic Stem Cell Transplanted (HSCT) patients.</title>
        <authorList>
            <person name="Marchi A.P."/>
            <person name="Martins R.C."/>
            <person name="Marie S.K."/>
            <person name="Levin A.S."/>
            <person name="Costa S.F."/>
        </authorList>
    </citation>
    <scope>NUCLEOTIDE SEQUENCE [LARGE SCALE GENOMIC DNA]</scope>
    <source>
        <strain evidence="22 26">LIM1759</strain>
    </source>
</reference>
<dbReference type="GeneID" id="66455458"/>
<evidence type="ECO:0000313" key="6">
    <source>
        <dbReference type="EMBL" id="KAB7575965.1"/>
    </source>
</evidence>
<dbReference type="EMBL" id="WEFP01000001">
    <property type="protein sequence ID" value="KAB7576642.1"/>
    <property type="molecule type" value="Genomic_DNA"/>
</dbReference>
<dbReference type="EMBL" id="WEFP01000001">
    <property type="protein sequence ID" value="KAB7576035.1"/>
    <property type="molecule type" value="Genomic_DNA"/>
</dbReference>
<reference evidence="2 27" key="4">
    <citation type="submission" date="2019-10" db="EMBL/GenBank/DDBJ databases">
        <title>Evolutionary dynamics of vancomycin-resistant Enterococcus faecium during gastrointestinal tract colonization and bloodstream infection in immunocompromised pediatric patients.</title>
        <authorList>
            <person name="Chilambi G.S."/>
            <person name="Nordstrom H.R."/>
            <person name="Evans D.R."/>
            <person name="Ferrolino J."/>
            <person name="Hayden R.T."/>
            <person name="Maron G.M."/>
            <person name="Vo A.N."/>
            <person name="Gilmore M.S."/>
            <person name="Wolf J."/>
            <person name="Rosch J.W."/>
            <person name="Van Tyne D."/>
        </authorList>
    </citation>
    <scope>NUCLEOTIDE SEQUENCE [LARGE SCALE GENOMIC DNA]</scope>
    <source>
        <strain evidence="2 27">VRECG27</strain>
    </source>
</reference>
<comment type="caution">
    <text evidence="18">The sequence shown here is derived from an EMBL/GenBank/DDBJ whole genome shotgun (WGS) entry which is preliminary data.</text>
</comment>
<dbReference type="EMBL" id="WEFP01000001">
    <property type="protein sequence ID" value="KAB7575856.1"/>
    <property type="molecule type" value="Genomic_DNA"/>
</dbReference>
<evidence type="ECO:0000313" key="4">
    <source>
        <dbReference type="EMBL" id="KAB7575902.1"/>
    </source>
</evidence>
<evidence type="ECO:0000313" key="25">
    <source>
        <dbReference type="Proteomes" id="UP000183509"/>
    </source>
</evidence>
<reference evidence="18 24" key="1">
    <citation type="submission" date="2016-01" db="EMBL/GenBank/DDBJ databases">
        <title>Molecular Mechanisms for transfer of large genomic segments between Enterococcus faecium strains.</title>
        <authorList>
            <person name="Garcia-Solache M.A."/>
            <person name="Lebreton F."/>
            <person name="Mclaughlin R.E."/>
            <person name="Whiteaker J.D."/>
            <person name="Gilmore M.S."/>
            <person name="Rice L.B."/>
        </authorList>
    </citation>
    <scope>NUCLEOTIDE SEQUENCE [LARGE SCALE GENOMIC DNA]</scope>
    <source>
        <strain evidence="18 24">D344RRF x C68</strain>
    </source>
</reference>
<dbReference type="NCBIfam" id="NF033550">
    <property type="entry name" value="transpos_ISL3"/>
    <property type="match status" value="1"/>
</dbReference>
<dbReference type="Proteomes" id="UP001260956">
    <property type="component" value="Unassembled WGS sequence"/>
</dbReference>
<dbReference type="EMBL" id="JARPTX010000173">
    <property type="protein sequence ID" value="MDT2371489.1"/>
    <property type="molecule type" value="Genomic_DNA"/>
</dbReference>
<dbReference type="Proteomes" id="UP000183509">
    <property type="component" value="Unassembled WGS sequence"/>
</dbReference>
<evidence type="ECO:0000313" key="22">
    <source>
        <dbReference type="EMBL" id="OOL76129.1"/>
    </source>
</evidence>
<evidence type="ECO:0000313" key="12">
    <source>
        <dbReference type="EMBL" id="KAB7576743.1"/>
    </source>
</evidence>
<evidence type="ECO:0000313" key="8">
    <source>
        <dbReference type="EMBL" id="KAB7576152.1"/>
    </source>
</evidence>
<evidence type="ECO:0000313" key="13">
    <source>
        <dbReference type="EMBL" id="KAB7577849.1"/>
    </source>
</evidence>
<evidence type="ECO:0000313" key="18">
    <source>
        <dbReference type="EMBL" id="KWX18629.1"/>
    </source>
</evidence>
<dbReference type="InterPro" id="IPR002560">
    <property type="entry name" value="Transposase_DDE"/>
</dbReference>
<evidence type="ECO:0000313" key="23">
    <source>
        <dbReference type="EMBL" id="SAM54978.1"/>
    </source>
</evidence>
<evidence type="ECO:0000313" key="15">
    <source>
        <dbReference type="EMBL" id="KWX16362.1"/>
    </source>
</evidence>
<evidence type="ECO:0000313" key="11">
    <source>
        <dbReference type="EMBL" id="KAB7576642.1"/>
    </source>
</evidence>
<evidence type="ECO:0000313" key="21">
    <source>
        <dbReference type="EMBL" id="MDT2371489.1"/>
    </source>
</evidence>
<dbReference type="EC" id="2.7.7.-" evidence="23"/>
<dbReference type="Proteomes" id="UP000191171">
    <property type="component" value="Unassembled WGS sequence"/>
</dbReference>
<evidence type="ECO:0000313" key="20">
    <source>
        <dbReference type="EMBL" id="KWX19070.1"/>
    </source>
</evidence>
<dbReference type="EMBL" id="WEFP01000001">
    <property type="protein sequence ID" value="KAB7575960.1"/>
    <property type="molecule type" value="Genomic_DNA"/>
</dbReference>
<evidence type="ECO:0000313" key="7">
    <source>
        <dbReference type="EMBL" id="KAB7576035.1"/>
    </source>
</evidence>
<evidence type="ECO:0000313" key="9">
    <source>
        <dbReference type="EMBL" id="KAB7576550.1"/>
    </source>
</evidence>
<evidence type="ECO:0000313" key="16">
    <source>
        <dbReference type="EMBL" id="KWX17457.1"/>
    </source>
</evidence>
<organism evidence="18 24">
    <name type="scientific">Enterococcus faecium</name>
    <name type="common">Streptococcus faecium</name>
    <dbReference type="NCBI Taxonomy" id="1352"/>
    <lineage>
        <taxon>Bacteria</taxon>
        <taxon>Bacillati</taxon>
        <taxon>Bacillota</taxon>
        <taxon>Bacilli</taxon>
        <taxon>Lactobacillales</taxon>
        <taxon>Enterococcaceae</taxon>
        <taxon>Enterococcus</taxon>
    </lineage>
</organism>
<reference evidence="23 25" key="2">
    <citation type="submission" date="2016-04" db="EMBL/GenBank/DDBJ databases">
        <authorList>
            <person name="Millard A."/>
        </authorList>
    </citation>
    <scope>NUCLEOTIDE SEQUENCE [LARGE SCALE GENOMIC DNA]</scope>
    <source>
        <strain evidence="23">Isolate 22</strain>
    </source>
</reference>
<dbReference type="EMBL" id="WEFP01000001">
    <property type="protein sequence ID" value="KAB7576743.1"/>
    <property type="molecule type" value="Genomic_DNA"/>
</dbReference>
<dbReference type="EMBL" id="LRHK01000008">
    <property type="protein sequence ID" value="KWX16160.1"/>
    <property type="molecule type" value="Genomic_DNA"/>
</dbReference>
<dbReference type="EMBL" id="LRHK01000001">
    <property type="protein sequence ID" value="KWX17457.1"/>
    <property type="molecule type" value="Genomic_DNA"/>
</dbReference>
<keyword evidence="23" id="KW-0808">Transferase</keyword>
<dbReference type="EMBL" id="FKLM01000221">
    <property type="protein sequence ID" value="SAM54978.1"/>
    <property type="molecule type" value="Genomic_DNA"/>
</dbReference>
<dbReference type="PATRIC" id="fig|1352.1358.peg.1147"/>
<evidence type="ECO:0000313" key="24">
    <source>
        <dbReference type="Proteomes" id="UP000070452"/>
    </source>
</evidence>
<dbReference type="InterPro" id="IPR047951">
    <property type="entry name" value="Transpos_ISL3"/>
</dbReference>
<evidence type="ECO:0000313" key="19">
    <source>
        <dbReference type="EMBL" id="KWX18700.1"/>
    </source>
</evidence>
<evidence type="ECO:0000313" key="26">
    <source>
        <dbReference type="Proteomes" id="UP000191171"/>
    </source>
</evidence>
<reference evidence="21" key="5">
    <citation type="submission" date="2023-03" db="EMBL/GenBank/DDBJ databases">
        <authorList>
            <person name="Shen W."/>
            <person name="Cai J."/>
        </authorList>
    </citation>
    <scope>NUCLEOTIDE SEQUENCE</scope>
    <source>
        <strain evidence="21">B1010-2</strain>
    </source>
</reference>
<dbReference type="PANTHER" id="PTHR33498">
    <property type="entry name" value="TRANSPOSASE FOR INSERTION SEQUENCE ELEMENT IS1557"/>
    <property type="match status" value="1"/>
</dbReference>
<keyword evidence="23" id="KW-0548">Nucleotidyltransferase</keyword>
<evidence type="ECO:0000313" key="17">
    <source>
        <dbReference type="EMBL" id="KWX17655.1"/>
    </source>
</evidence>
<dbReference type="RefSeq" id="WP_002297185.1">
    <property type="nucleotide sequence ID" value="NZ_AP019409.1"/>
</dbReference>
<dbReference type="EMBL" id="LRHK01000008">
    <property type="protein sequence ID" value="KWX16362.1"/>
    <property type="molecule type" value="Genomic_DNA"/>
</dbReference>
<dbReference type="PANTHER" id="PTHR33498:SF1">
    <property type="entry name" value="TRANSPOSASE FOR INSERTION SEQUENCE ELEMENT IS1557"/>
    <property type="match status" value="1"/>
</dbReference>
<accession>A0A132YYD7</accession>
<evidence type="ECO:0000313" key="10">
    <source>
        <dbReference type="EMBL" id="KAB7576558.1"/>
    </source>
</evidence>
<dbReference type="OMA" id="RTRCKKT"/>
<gene>
    <name evidence="16" type="ORF">AWT83_02630</name>
    <name evidence="17" type="ORF">AWT83_03660</name>
    <name evidence="18" type="ORF">AWT83_09175</name>
    <name evidence="19" type="ORF">AWT83_09555</name>
    <name evidence="20" type="ORF">AWT83_11530</name>
    <name evidence="14" type="ORF">AWT83_15545</name>
    <name evidence="15" type="ORF">AWT83_16630</name>
    <name evidence="22" type="ORF">B1P95_18640</name>
    <name evidence="23" type="ORF">DTPHA_603274</name>
    <name evidence="3" type="ORF">GBM73_00290</name>
    <name evidence="4" type="ORF">GBM73_00640</name>
    <name evidence="5" type="ORF">GBM73_00945</name>
    <name evidence="6" type="ORF">GBM73_00970</name>
    <name evidence="7" type="ORF">GBM73_01345</name>
    <name evidence="8" type="ORF">GBM73_01950</name>
    <name evidence="9" type="ORF">GBM73_04095</name>
    <name evidence="10" type="ORF">GBM73_04135</name>
    <name evidence="11" type="ORF">GBM73_04660</name>
    <name evidence="12" type="ORF">GBM73_05205</name>
    <name evidence="13" type="ORF">GBM73_11170</name>
    <name evidence="2" type="ORF">GBM73_15595</name>
    <name evidence="21" type="ORF">P6Z85_15445</name>
</gene>
<dbReference type="EMBL" id="LRHK01000001">
    <property type="protein sequence ID" value="KWX18629.1"/>
    <property type="molecule type" value="Genomic_DNA"/>
</dbReference>
<evidence type="ECO:0000259" key="1">
    <source>
        <dbReference type="Pfam" id="PF01610"/>
    </source>
</evidence>
<dbReference type="EMBL" id="WEFP01000001">
    <property type="protein sequence ID" value="KAB7577849.1"/>
    <property type="molecule type" value="Genomic_DNA"/>
</dbReference>
<evidence type="ECO:0000313" key="14">
    <source>
        <dbReference type="EMBL" id="KWX16160.1"/>
    </source>
</evidence>
<dbReference type="GO" id="GO:0016779">
    <property type="term" value="F:nucleotidyltransferase activity"/>
    <property type="evidence" value="ECO:0007669"/>
    <property type="project" value="UniProtKB-KW"/>
</dbReference>
<name>A0A132YYD7_ENTFC</name>
<sequence>MNDSIKKMLRLIEKDLMITEVSYETFQKKKTLIVDAVFSPAPHTCRNCGSTVVDGNGKVIVVKNGKKETIVRFEQYNHMPLVMRLKKQRYTCKNCRTHWTAQSYFVQPRHSIANHVRYKIASLLTEKVSLSFIAKNCQVSLTTVIRTLKEFKSYLPKQSKRILPRVLMVDEFRSHASIEDKMSFICADGETGQLIDVLPTRKLPRLTSYFLGCANPEEVKFLVTDMNAAYFQLTKRILPNAKVVIDRFHIIKHMNQAFNELRIREMNELRKVGQKSQAEKLKKNWRFLLKNRANINHYEYKTWKSFRAPKYPFLTEAMMIDRLLGFSTSLKEAYPYFHELVEAFRDKDPDLFFSLLAELPETLDDGFREKLQNLLTYEEGITNAMIYPYTNGKIEAKNTHIKTMKRVSYGFKSFENMRIRIFLINQLIKVR</sequence>
<dbReference type="AlphaFoldDB" id="A0A132YYD7"/>
<proteinExistence type="predicted"/>
<dbReference type="EMBL" id="MVGJ01000658">
    <property type="protein sequence ID" value="OOL76129.1"/>
    <property type="molecule type" value="Genomic_DNA"/>
</dbReference>
<dbReference type="Proteomes" id="UP000070452">
    <property type="component" value="Unassembled WGS sequence"/>
</dbReference>
<evidence type="ECO:0000313" key="5">
    <source>
        <dbReference type="EMBL" id="KAB7575960.1"/>
    </source>
</evidence>
<dbReference type="EMBL" id="WEFP01000001">
    <property type="protein sequence ID" value="KAB7576558.1"/>
    <property type="molecule type" value="Genomic_DNA"/>
</dbReference>
<feature type="domain" description="Transposase IS204/IS1001/IS1096/IS1165 DDE" evidence="1">
    <location>
        <begin position="167"/>
        <end position="421"/>
    </location>
</feature>
<evidence type="ECO:0000313" key="27">
    <source>
        <dbReference type="Proteomes" id="UP000469871"/>
    </source>
</evidence>
<dbReference type="EMBL" id="LRHK01000001">
    <property type="protein sequence ID" value="KWX18700.1"/>
    <property type="molecule type" value="Genomic_DNA"/>
</dbReference>
<dbReference type="EMBL" id="LRHK01000001">
    <property type="protein sequence ID" value="KWX19070.1"/>
    <property type="molecule type" value="Genomic_DNA"/>
</dbReference>
<protein>
    <submittedName>
        <fullName evidence="22 23">ISL3 family transposase</fullName>
        <ecNumber evidence="23">2.7.7.-</ecNumber>
    </submittedName>
    <submittedName>
        <fullName evidence="2 18">Transposase</fullName>
    </submittedName>
</protein>
<dbReference type="EMBL" id="WEFP01000001">
    <property type="protein sequence ID" value="KAB7576152.1"/>
    <property type="molecule type" value="Genomic_DNA"/>
</dbReference>
<evidence type="ECO:0000313" key="3">
    <source>
        <dbReference type="EMBL" id="KAB7575856.1"/>
    </source>
</evidence>
<dbReference type="Pfam" id="PF01610">
    <property type="entry name" value="DDE_Tnp_ISL3"/>
    <property type="match status" value="1"/>
</dbReference>
<dbReference type="EMBL" id="LRHK01000001">
    <property type="protein sequence ID" value="KWX17655.1"/>
    <property type="molecule type" value="Genomic_DNA"/>
</dbReference>
<dbReference type="EMBL" id="WEFP01000001">
    <property type="protein sequence ID" value="KAB7575965.1"/>
    <property type="molecule type" value="Genomic_DNA"/>
</dbReference>
<dbReference type="EMBL" id="WEFP01000003">
    <property type="protein sequence ID" value="KAB7572783.1"/>
    <property type="molecule type" value="Genomic_DNA"/>
</dbReference>
<dbReference type="EMBL" id="WEFP01000001">
    <property type="protein sequence ID" value="KAB7575902.1"/>
    <property type="molecule type" value="Genomic_DNA"/>
</dbReference>